<sequence length="139" mass="15534">MYRALLAAGLALLLRQRPRLPKSLSQVVAFVVNDALSVALGLPLASLYRVLASLEAKGLVHRAPWKAPATLRGRTGVYAAGTLYAVRLPHRERRPRLEAEDFCHPWRDLEGDAARGRTAWSLRESYTFVCYLIAPPRPF</sequence>
<dbReference type="Proteomes" id="UP001589830">
    <property type="component" value="Unassembled WGS sequence"/>
</dbReference>
<dbReference type="EMBL" id="JBHLTW010000015">
    <property type="protein sequence ID" value="MFC0595424.1"/>
    <property type="molecule type" value="Genomic_DNA"/>
</dbReference>
<keyword evidence="2" id="KW-1185">Reference proteome</keyword>
<organism evidence="1 2">
    <name type="scientific">Thermus composti</name>
    <dbReference type="NCBI Taxonomy" id="532059"/>
    <lineage>
        <taxon>Bacteria</taxon>
        <taxon>Thermotogati</taxon>
        <taxon>Deinococcota</taxon>
        <taxon>Deinococci</taxon>
        <taxon>Thermales</taxon>
        <taxon>Thermaceae</taxon>
        <taxon>Thermus</taxon>
    </lineage>
</organism>
<gene>
    <name evidence="1" type="ORF">ACFFFP_04490</name>
</gene>
<reference evidence="1 2" key="1">
    <citation type="submission" date="2024-09" db="EMBL/GenBank/DDBJ databases">
        <authorList>
            <person name="Sun Q."/>
            <person name="Mori K."/>
        </authorList>
    </citation>
    <scope>NUCLEOTIDE SEQUENCE [LARGE SCALE GENOMIC DNA]</scope>
    <source>
        <strain evidence="1 2">NCAIM B.02340</strain>
    </source>
</reference>
<proteinExistence type="predicted"/>
<evidence type="ECO:0000313" key="2">
    <source>
        <dbReference type="Proteomes" id="UP001589830"/>
    </source>
</evidence>
<comment type="caution">
    <text evidence="1">The sequence shown here is derived from an EMBL/GenBank/DDBJ whole genome shotgun (WGS) entry which is preliminary data.</text>
</comment>
<evidence type="ECO:0000313" key="1">
    <source>
        <dbReference type="EMBL" id="MFC0595424.1"/>
    </source>
</evidence>
<name>A0ABV6Q004_9DEIN</name>
<protein>
    <submittedName>
        <fullName evidence="1">Uncharacterized protein</fullName>
    </submittedName>
</protein>
<dbReference type="RefSeq" id="WP_229906129.1">
    <property type="nucleotide sequence ID" value="NZ_BMPJ01000017.1"/>
</dbReference>
<accession>A0ABV6Q004</accession>